<keyword evidence="1" id="KW-1133">Transmembrane helix</keyword>
<keyword evidence="4" id="KW-1185">Reference proteome</keyword>
<gene>
    <name evidence="3" type="ORF">MICPUN_64622</name>
</gene>
<dbReference type="GO" id="GO:0030151">
    <property type="term" value="F:molybdenum ion binding"/>
    <property type="evidence" value="ECO:0007669"/>
    <property type="project" value="InterPro"/>
</dbReference>
<feature type="domain" description="MOSC" evidence="2">
    <location>
        <begin position="18"/>
        <end position="158"/>
    </location>
</feature>
<keyword evidence="1" id="KW-0472">Membrane</keyword>
<dbReference type="Pfam" id="PF03473">
    <property type="entry name" value="MOSC"/>
    <property type="match status" value="1"/>
</dbReference>
<dbReference type="GO" id="GO:0030170">
    <property type="term" value="F:pyridoxal phosphate binding"/>
    <property type="evidence" value="ECO:0007669"/>
    <property type="project" value="InterPro"/>
</dbReference>
<dbReference type="PANTHER" id="PTHR36930">
    <property type="entry name" value="METAL-SULFUR CLUSTER BIOSYNTHESIS PROTEINS YUAD-RELATED"/>
    <property type="match status" value="1"/>
</dbReference>
<dbReference type="PANTHER" id="PTHR36930:SF1">
    <property type="entry name" value="MOSC DOMAIN-CONTAINING PROTEIN"/>
    <property type="match status" value="1"/>
</dbReference>
<name>C1EIL5_MICCC</name>
<evidence type="ECO:0000313" key="3">
    <source>
        <dbReference type="EMBL" id="ACO67882.1"/>
    </source>
</evidence>
<dbReference type="GeneID" id="8249375"/>
<dbReference type="InterPro" id="IPR052716">
    <property type="entry name" value="MOSC_domain"/>
</dbReference>
<reference evidence="3 4" key="1">
    <citation type="journal article" date="2009" name="Science">
        <title>Green evolution and dynamic adaptations revealed by genomes of the marine picoeukaryotes Micromonas.</title>
        <authorList>
            <person name="Worden A.Z."/>
            <person name="Lee J.H."/>
            <person name="Mock T."/>
            <person name="Rouze P."/>
            <person name="Simmons M.P."/>
            <person name="Aerts A.L."/>
            <person name="Allen A.E."/>
            <person name="Cuvelier M.L."/>
            <person name="Derelle E."/>
            <person name="Everett M.V."/>
            <person name="Foulon E."/>
            <person name="Grimwood J."/>
            <person name="Gundlach H."/>
            <person name="Henrissat B."/>
            <person name="Napoli C."/>
            <person name="McDonald S.M."/>
            <person name="Parker M.S."/>
            <person name="Rombauts S."/>
            <person name="Salamov A."/>
            <person name="Von Dassow P."/>
            <person name="Badger J.H."/>
            <person name="Coutinho P.M."/>
            <person name="Demir E."/>
            <person name="Dubchak I."/>
            <person name="Gentemann C."/>
            <person name="Eikrem W."/>
            <person name="Gready J.E."/>
            <person name="John U."/>
            <person name="Lanier W."/>
            <person name="Lindquist E.A."/>
            <person name="Lucas S."/>
            <person name="Mayer K.F."/>
            <person name="Moreau H."/>
            <person name="Not F."/>
            <person name="Otillar R."/>
            <person name="Panaud O."/>
            <person name="Pangilinan J."/>
            <person name="Paulsen I."/>
            <person name="Piegu B."/>
            <person name="Poliakov A."/>
            <person name="Robbens S."/>
            <person name="Schmutz J."/>
            <person name="Toulza E."/>
            <person name="Wyss T."/>
            <person name="Zelensky A."/>
            <person name="Zhou K."/>
            <person name="Armbrust E.V."/>
            <person name="Bhattacharya D."/>
            <person name="Goodenough U.W."/>
            <person name="Van de Peer Y."/>
            <person name="Grigoriev I.V."/>
        </authorList>
    </citation>
    <scope>NUCLEOTIDE SEQUENCE [LARGE SCALE GENOMIC DNA]</scope>
    <source>
        <strain evidence="4">RCC299 / NOUM17</strain>
    </source>
</reference>
<evidence type="ECO:0000313" key="4">
    <source>
        <dbReference type="Proteomes" id="UP000002009"/>
    </source>
</evidence>
<dbReference type="InterPro" id="IPR005302">
    <property type="entry name" value="MoCF_Sase_C"/>
</dbReference>
<dbReference type="Gene3D" id="2.40.33.20">
    <property type="entry name" value="PK beta-barrel domain-like"/>
    <property type="match status" value="1"/>
</dbReference>
<dbReference type="eggNOG" id="ENOG502SQXU">
    <property type="taxonomic scope" value="Eukaryota"/>
</dbReference>
<dbReference type="Proteomes" id="UP000002009">
    <property type="component" value="Chromosome 15"/>
</dbReference>
<feature type="transmembrane region" description="Helical" evidence="1">
    <location>
        <begin position="252"/>
        <end position="273"/>
    </location>
</feature>
<dbReference type="OrthoDB" id="414853at2759"/>
<accession>C1EIL5</accession>
<keyword evidence="1" id="KW-0812">Transmembrane</keyword>
<dbReference type="InterPro" id="IPR011037">
    <property type="entry name" value="Pyrv_Knase-like_insert_dom_sf"/>
</dbReference>
<dbReference type="SUPFAM" id="SSF50800">
    <property type="entry name" value="PK beta-barrel domain-like"/>
    <property type="match status" value="1"/>
</dbReference>
<organism evidence="3 4">
    <name type="scientific">Micromonas commoda (strain RCC299 / NOUM17 / CCMP2709)</name>
    <name type="common">Picoplanktonic green alga</name>
    <dbReference type="NCBI Taxonomy" id="296587"/>
    <lineage>
        <taxon>Eukaryota</taxon>
        <taxon>Viridiplantae</taxon>
        <taxon>Chlorophyta</taxon>
        <taxon>Mamiellophyceae</taxon>
        <taxon>Mamiellales</taxon>
        <taxon>Mamiellaceae</taxon>
        <taxon>Micromonas</taxon>
    </lineage>
</organism>
<protein>
    <recommendedName>
        <fullName evidence="2">MOSC domain-containing protein</fullName>
    </recommendedName>
</protein>
<proteinExistence type="predicted"/>
<evidence type="ECO:0000259" key="2">
    <source>
        <dbReference type="PROSITE" id="PS51340"/>
    </source>
</evidence>
<dbReference type="InParanoid" id="C1EIL5"/>
<dbReference type="RefSeq" id="XP_002506624.1">
    <property type="nucleotide sequence ID" value="XM_002506578.1"/>
</dbReference>
<dbReference type="EMBL" id="CP001333">
    <property type="protein sequence ID" value="ACO67882.1"/>
    <property type="molecule type" value="Genomic_DNA"/>
</dbReference>
<evidence type="ECO:0000256" key="1">
    <source>
        <dbReference type="SAM" id="Phobius"/>
    </source>
</evidence>
<dbReference type="AlphaFoldDB" id="C1EIL5"/>
<dbReference type="GO" id="GO:0003824">
    <property type="term" value="F:catalytic activity"/>
    <property type="evidence" value="ECO:0007669"/>
    <property type="project" value="InterPro"/>
</dbReference>
<dbReference type="KEGG" id="mis:MICPUN_64622"/>
<dbReference type="PROSITE" id="PS51340">
    <property type="entry name" value="MOSC"/>
    <property type="match status" value="1"/>
</dbReference>
<sequence>MAKVHSIHVSDASMRPMRSIESARLIAGKGIEGDRYATGEGTYVAFQEPGRQLTLISKESAEAHLAGVARGQVSVGNLRRNVVVSGMSARDLEDAIGCVLMLGDACRVRVHRLCVPCLYNEKLNQAPGLMEAVWSEAGVNCEILAGGSLKVGDVVKVESGSFDASSIDDGGKKAAFYKRPSLRTEDEIESLRTLPMGKPGVDRIAEAYATVGANEAVGIDDDSAHAIRTKAELRAVTSATKARRREAWRAQLILWAILIVVVSGVYTICVRAISSPGFT</sequence>